<gene>
    <name evidence="1" type="ORF">Scep_019613</name>
</gene>
<dbReference type="Proteomes" id="UP001419268">
    <property type="component" value="Unassembled WGS sequence"/>
</dbReference>
<organism evidence="1 2">
    <name type="scientific">Stephania cephalantha</name>
    <dbReference type="NCBI Taxonomy" id="152367"/>
    <lineage>
        <taxon>Eukaryota</taxon>
        <taxon>Viridiplantae</taxon>
        <taxon>Streptophyta</taxon>
        <taxon>Embryophyta</taxon>
        <taxon>Tracheophyta</taxon>
        <taxon>Spermatophyta</taxon>
        <taxon>Magnoliopsida</taxon>
        <taxon>Ranunculales</taxon>
        <taxon>Menispermaceae</taxon>
        <taxon>Menispermoideae</taxon>
        <taxon>Cissampelideae</taxon>
        <taxon>Stephania</taxon>
    </lineage>
</organism>
<sequence length="171" mass="18050">MEVSTPEIYAFCLLHEQSIASSRFVDVTTQCPLLLCLIGDQSVRQRATASLLCAVHFSVAAAAESPFLLASVPSLLLAGVLRASARRLPHSRATSWALELSSAASASPASRHPCCWSAVAGAVLLVLADPLSPRLSPSLSLSLSLNLTISRGLNPDHEDPTYDPKMARGTS</sequence>
<proteinExistence type="predicted"/>
<comment type="caution">
    <text evidence="1">The sequence shown here is derived from an EMBL/GenBank/DDBJ whole genome shotgun (WGS) entry which is preliminary data.</text>
</comment>
<evidence type="ECO:0000313" key="1">
    <source>
        <dbReference type="EMBL" id="KAK9112094.1"/>
    </source>
</evidence>
<evidence type="ECO:0000313" key="2">
    <source>
        <dbReference type="Proteomes" id="UP001419268"/>
    </source>
</evidence>
<name>A0AAP0IB38_9MAGN</name>
<dbReference type="AlphaFoldDB" id="A0AAP0IB38"/>
<reference evidence="1 2" key="1">
    <citation type="submission" date="2024-01" db="EMBL/GenBank/DDBJ databases">
        <title>Genome assemblies of Stephania.</title>
        <authorList>
            <person name="Yang L."/>
        </authorList>
    </citation>
    <scope>NUCLEOTIDE SEQUENCE [LARGE SCALE GENOMIC DNA]</scope>
    <source>
        <strain evidence="1">JXDWG</strain>
        <tissue evidence="1">Leaf</tissue>
    </source>
</reference>
<keyword evidence="2" id="KW-1185">Reference proteome</keyword>
<accession>A0AAP0IB38</accession>
<protein>
    <submittedName>
        <fullName evidence="1">Uncharacterized protein</fullName>
    </submittedName>
</protein>
<dbReference type="EMBL" id="JBBNAG010000008">
    <property type="protein sequence ID" value="KAK9112094.1"/>
    <property type="molecule type" value="Genomic_DNA"/>
</dbReference>